<dbReference type="SMR" id="A0A1Q9DR47"/>
<keyword evidence="10" id="KW-1185">Reference proteome</keyword>
<protein>
    <submittedName>
        <fullName evidence="9">Photosystem I reaction center subunit IV, chloroplastic</fullName>
    </submittedName>
</protein>
<dbReference type="GO" id="GO:0009538">
    <property type="term" value="C:photosystem I reaction center"/>
    <property type="evidence" value="ECO:0007669"/>
    <property type="project" value="InterPro"/>
</dbReference>
<proteinExistence type="inferred from homology"/>
<evidence type="ECO:0000256" key="4">
    <source>
        <dbReference type="ARBA" id="ARBA00022531"/>
    </source>
</evidence>
<dbReference type="Gene3D" id="2.30.30.50">
    <property type="match status" value="1"/>
</dbReference>
<accession>A0A1Q9DR47</accession>
<reference evidence="9 10" key="1">
    <citation type="submission" date="2016-02" db="EMBL/GenBank/DDBJ databases">
        <title>Genome analysis of coral dinoflagellate symbionts highlights evolutionary adaptations to a symbiotic lifestyle.</title>
        <authorList>
            <person name="Aranda M."/>
            <person name="Li Y."/>
            <person name="Liew Y.J."/>
            <person name="Baumgarten S."/>
            <person name="Simakov O."/>
            <person name="Wilson M."/>
            <person name="Piel J."/>
            <person name="Ashoor H."/>
            <person name="Bougouffa S."/>
            <person name="Bajic V.B."/>
            <person name="Ryu T."/>
            <person name="Ravasi T."/>
            <person name="Bayer T."/>
            <person name="Micklem G."/>
            <person name="Kim H."/>
            <person name="Bhak J."/>
            <person name="Lajeunesse T.C."/>
            <person name="Voolstra C.R."/>
        </authorList>
    </citation>
    <scope>NUCLEOTIDE SEQUENCE [LARGE SCALE GENOMIC DNA]</scope>
    <source>
        <strain evidence="9 10">CCMP2467</strain>
    </source>
</reference>
<dbReference type="InterPro" id="IPR003375">
    <property type="entry name" value="PSI_PsaE"/>
</dbReference>
<dbReference type="Proteomes" id="UP000186817">
    <property type="component" value="Unassembled WGS sequence"/>
</dbReference>
<comment type="similarity">
    <text evidence="3">Belongs to the PsaE family.</text>
</comment>
<dbReference type="PANTHER" id="PTHR34549:SF2">
    <property type="entry name" value="PHOTOSYSTEM I SUBUNIT IV"/>
    <property type="match status" value="1"/>
</dbReference>
<comment type="caution">
    <text evidence="9">The sequence shown here is derived from an EMBL/GenBank/DDBJ whole genome shotgun (WGS) entry which is preliminary data.</text>
</comment>
<dbReference type="GO" id="GO:0015979">
    <property type="term" value="P:photosynthesis"/>
    <property type="evidence" value="ECO:0007669"/>
    <property type="project" value="UniProtKB-KW"/>
</dbReference>
<keyword evidence="6" id="KW-0472">Membrane</keyword>
<evidence type="ECO:0000256" key="6">
    <source>
        <dbReference type="ARBA" id="ARBA00023136"/>
    </source>
</evidence>
<dbReference type="Pfam" id="PF26116">
    <property type="entry name" value="FAM13A"/>
    <property type="match status" value="1"/>
</dbReference>
<evidence type="ECO:0000256" key="3">
    <source>
        <dbReference type="ARBA" id="ARBA00007501"/>
    </source>
</evidence>
<comment type="subcellular location">
    <subcellularLocation>
        <location evidence="2">Membrane</location>
        <topology evidence="2">Peripheral membrane protein</topology>
    </subcellularLocation>
</comment>
<sequence length="441" mass="50772">MASQSVKEVLGESLNVYISGLFKAEYSHPFMNIDAIVVPDTVKPIPPQWVNDVELDEFGAEMGDVIGEGPVLAWSSEERKQRYQHALRRLDLNEEMLSSKRITLMSKTELGQEKKRVKAELKRYDTDWKKQFKVLPNHSQKEVMRPLYLYYRRLKNQLATADSGARDQDSDDDLLGRQPGPESARSGRRTNKEKAELQISQLEARANSLQQEKGAIRTKLKEFQENFLLQHHRKIRFHKDILPIEKEYRMYKNIKEELQKVESQLRSLRSSSSRRVWPFEVAAALALVNCTGFVNTGIQGRLSQDVTALRAEAKKAKGPWVGPKKGSWVKILRPESYWHLGCSWFQQRGQVVNVNQKPEVKYPVTAVKFDSVNYANVNTNGYALWEVIEAPAPGPGEVEVQCCERHRFTVPSASLIQRVWFHLVFMCQWMQSDLLAMRKSP</sequence>
<evidence type="ECO:0000313" key="9">
    <source>
        <dbReference type="EMBL" id="OLP97642.1"/>
    </source>
</evidence>
<organism evidence="9 10">
    <name type="scientific">Symbiodinium microadriaticum</name>
    <name type="common">Dinoflagellate</name>
    <name type="synonym">Zooxanthella microadriatica</name>
    <dbReference type="NCBI Taxonomy" id="2951"/>
    <lineage>
        <taxon>Eukaryota</taxon>
        <taxon>Sar</taxon>
        <taxon>Alveolata</taxon>
        <taxon>Dinophyceae</taxon>
        <taxon>Suessiales</taxon>
        <taxon>Symbiodiniaceae</taxon>
        <taxon>Symbiodinium</taxon>
    </lineage>
</organism>
<evidence type="ECO:0000256" key="2">
    <source>
        <dbReference type="ARBA" id="ARBA00004170"/>
    </source>
</evidence>
<comment type="function">
    <text evidence="1">Stabilizes the interaction between PsaC and the PSI core, assists the docking of the ferredoxin to PSI and interacts with ferredoxin-NADP oxidoreductase.</text>
</comment>
<feature type="domain" description="FAM13A-like" evidence="8">
    <location>
        <begin position="200"/>
        <end position="265"/>
    </location>
</feature>
<name>A0A1Q9DR47_SYMMI</name>
<dbReference type="InterPro" id="IPR059029">
    <property type="entry name" value="FAM13A_dom"/>
</dbReference>
<evidence type="ECO:0000256" key="5">
    <source>
        <dbReference type="ARBA" id="ARBA00022836"/>
    </source>
</evidence>
<dbReference type="Pfam" id="PF02427">
    <property type="entry name" value="PSI_PsaE"/>
    <property type="match status" value="1"/>
</dbReference>
<evidence type="ECO:0000256" key="1">
    <source>
        <dbReference type="ARBA" id="ARBA00001993"/>
    </source>
</evidence>
<keyword evidence="5" id="KW-0603">Photosystem I</keyword>
<gene>
    <name evidence="9" type="primary">PSAE</name>
    <name evidence="9" type="ORF">AK812_SmicGene19993</name>
</gene>
<dbReference type="EMBL" id="LSRX01000425">
    <property type="protein sequence ID" value="OLP97642.1"/>
    <property type="molecule type" value="Genomic_DNA"/>
</dbReference>
<evidence type="ECO:0000256" key="7">
    <source>
        <dbReference type="SAM" id="MobiDB-lite"/>
    </source>
</evidence>
<dbReference type="OrthoDB" id="2161449at2759"/>
<dbReference type="SUPFAM" id="SSF50090">
    <property type="entry name" value="Electron transport accessory proteins"/>
    <property type="match status" value="1"/>
</dbReference>
<dbReference type="AlphaFoldDB" id="A0A1Q9DR47"/>
<keyword evidence="4" id="KW-0602">Photosynthesis</keyword>
<feature type="region of interest" description="Disordered" evidence="7">
    <location>
        <begin position="160"/>
        <end position="194"/>
    </location>
</feature>
<evidence type="ECO:0000313" key="10">
    <source>
        <dbReference type="Proteomes" id="UP000186817"/>
    </source>
</evidence>
<evidence type="ECO:0000259" key="8">
    <source>
        <dbReference type="Pfam" id="PF26116"/>
    </source>
</evidence>
<dbReference type="PANTHER" id="PTHR34549">
    <property type="entry name" value="PHOTOSYSTEM I REACTION CENTER SUBUNIT IV A, CHLOROPLASTIC-RELATED"/>
    <property type="match status" value="1"/>
</dbReference>
<dbReference type="InterPro" id="IPR008990">
    <property type="entry name" value="Elect_transpt_acc-like_dom_sf"/>
</dbReference>